<gene>
    <name evidence="1" type="ORF">VF08_08475</name>
</gene>
<accession>A0A9Q5ZE31</accession>
<evidence type="ECO:0000313" key="1">
    <source>
        <dbReference type="EMBL" id="PHK05214.1"/>
    </source>
</evidence>
<dbReference type="EMBL" id="LAHD01000017">
    <property type="protein sequence ID" value="PHK05214.1"/>
    <property type="molecule type" value="Genomic_DNA"/>
</dbReference>
<proteinExistence type="predicted"/>
<reference evidence="1 2" key="1">
    <citation type="submission" date="2015-02" db="EMBL/GenBank/DDBJ databases">
        <title>Nostoc linckia genome annotation.</title>
        <authorList>
            <person name="Zhou Z."/>
        </authorList>
    </citation>
    <scope>NUCLEOTIDE SEQUENCE [LARGE SCALE GENOMIC DNA]</scope>
    <source>
        <strain evidence="2">z8</strain>
    </source>
</reference>
<organism evidence="1 2">
    <name type="scientific">Nostoc linckia z8</name>
    <dbReference type="NCBI Taxonomy" id="1628746"/>
    <lineage>
        <taxon>Bacteria</taxon>
        <taxon>Bacillati</taxon>
        <taxon>Cyanobacteriota</taxon>
        <taxon>Cyanophyceae</taxon>
        <taxon>Nostocales</taxon>
        <taxon>Nostocaceae</taxon>
        <taxon>Nostoc</taxon>
    </lineage>
</organism>
<comment type="caution">
    <text evidence="1">The sequence shown here is derived from an EMBL/GenBank/DDBJ whole genome shotgun (WGS) entry which is preliminary data.</text>
</comment>
<evidence type="ECO:0000313" key="2">
    <source>
        <dbReference type="Proteomes" id="UP000222310"/>
    </source>
</evidence>
<sequence>MNVGKSHNLFLGFQGHWALGKQGMGKGKGVWFDKLTNRGKGERLNLFLFPFPFNLFPCLKSTPSPNPKAAFIDYQQATINKLRLLNLACTNVLEFI</sequence>
<dbReference type="AlphaFoldDB" id="A0A9Q5ZE31"/>
<dbReference type="Proteomes" id="UP000222310">
    <property type="component" value="Unassembled WGS sequence"/>
</dbReference>
<dbReference type="RefSeq" id="WP_099076503.1">
    <property type="nucleotide sequence ID" value="NZ_LAHD01000017.1"/>
</dbReference>
<name>A0A9Q5ZE31_NOSLI</name>
<protein>
    <submittedName>
        <fullName evidence="1">Uncharacterized protein</fullName>
    </submittedName>
</protein>